<feature type="region of interest" description="Disordered" evidence="1">
    <location>
        <begin position="293"/>
        <end position="315"/>
    </location>
</feature>
<feature type="region of interest" description="Disordered" evidence="1">
    <location>
        <begin position="550"/>
        <end position="663"/>
    </location>
</feature>
<dbReference type="InterPro" id="IPR002562">
    <property type="entry name" value="3'-5'_exonuclease_dom"/>
</dbReference>
<dbReference type="Gene3D" id="3.30.420.10">
    <property type="entry name" value="Ribonuclease H-like superfamily/Ribonuclease H"/>
    <property type="match status" value="1"/>
</dbReference>
<evidence type="ECO:0000313" key="3">
    <source>
        <dbReference type="EMBL" id="ORE10694.1"/>
    </source>
</evidence>
<feature type="domain" description="3'-5' exonuclease" evidence="2">
    <location>
        <begin position="61"/>
        <end position="238"/>
    </location>
</feature>
<name>A0A1X0RFA6_RHIZD</name>
<feature type="compositionally biased region" description="Polar residues" evidence="1">
    <location>
        <begin position="508"/>
        <end position="524"/>
    </location>
</feature>
<feature type="compositionally biased region" description="Acidic residues" evidence="1">
    <location>
        <begin position="642"/>
        <end position="654"/>
    </location>
</feature>
<feature type="compositionally biased region" description="Low complexity" evidence="1">
    <location>
        <begin position="454"/>
        <end position="493"/>
    </location>
</feature>
<organism evidence="3">
    <name type="scientific">Rhizopus microsporus var. microsporus</name>
    <dbReference type="NCBI Taxonomy" id="86635"/>
    <lineage>
        <taxon>Eukaryota</taxon>
        <taxon>Fungi</taxon>
        <taxon>Fungi incertae sedis</taxon>
        <taxon>Mucoromycota</taxon>
        <taxon>Mucoromycotina</taxon>
        <taxon>Mucoromycetes</taxon>
        <taxon>Mucorales</taxon>
        <taxon>Mucorineae</taxon>
        <taxon>Rhizopodaceae</taxon>
        <taxon>Rhizopus</taxon>
    </lineage>
</organism>
<evidence type="ECO:0000256" key="1">
    <source>
        <dbReference type="SAM" id="MobiDB-lite"/>
    </source>
</evidence>
<dbReference type="PANTHER" id="PTHR43040:SF1">
    <property type="entry name" value="RIBONUCLEASE D"/>
    <property type="match status" value="1"/>
</dbReference>
<dbReference type="GO" id="GO:0008408">
    <property type="term" value="F:3'-5' exonuclease activity"/>
    <property type="evidence" value="ECO:0007669"/>
    <property type="project" value="InterPro"/>
</dbReference>
<proteinExistence type="predicted"/>
<feature type="region of interest" description="Disordered" evidence="1">
    <location>
        <begin position="385"/>
        <end position="425"/>
    </location>
</feature>
<feature type="compositionally biased region" description="Polar residues" evidence="1">
    <location>
        <begin position="297"/>
        <end position="308"/>
    </location>
</feature>
<dbReference type="Pfam" id="PF01612">
    <property type="entry name" value="DNA_pol_A_exo1"/>
    <property type="match status" value="1"/>
</dbReference>
<feature type="region of interest" description="Disordered" evidence="1">
    <location>
        <begin position="438"/>
        <end position="525"/>
    </location>
</feature>
<accession>A0A1X0RFA6</accession>
<dbReference type="AlphaFoldDB" id="A0A1X0RFA6"/>
<dbReference type="InterPro" id="IPR012337">
    <property type="entry name" value="RNaseH-like_sf"/>
</dbReference>
<dbReference type="VEuPathDB" id="FungiDB:BCV72DRAFT_285534"/>
<feature type="compositionally biased region" description="Polar residues" evidence="1">
    <location>
        <begin position="594"/>
        <end position="610"/>
    </location>
</feature>
<feature type="region of interest" description="Disordered" evidence="1">
    <location>
        <begin position="331"/>
        <end position="363"/>
    </location>
</feature>
<feature type="compositionally biased region" description="Low complexity" evidence="1">
    <location>
        <begin position="410"/>
        <end position="425"/>
    </location>
</feature>
<dbReference type="Proteomes" id="UP000242414">
    <property type="component" value="Unassembled WGS sequence"/>
</dbReference>
<sequence>MEFQTTIHEYWKNTICASEAALGLLSAFESMEYAMIDDAIKPLRRLVGHGRDFEKYITAIKVTTEQQLKSIVPEIEKSECIAIDCEFLGVKREMPVLKLLQIAVSKEKGYAIQVDLIGQEAVTRHLKPILENEKINAVGWAYRADAMAIECYFKQIELAPVLDLQAKLKPIAVEQLSLHNAMIKFAGNWKGLQAFTNVKQLRNAFNYSAEDCIWTKDPLPAKAMVYAIFDVVSLIALNEYTAEHPTEMDYFWPYSVTNASGRKALDRWHRQRAIGKCSPSGSQDLLTVIDPQKKNLSETQASPSATSNDYDDSNPDYQRQLQEAIKRSMVEAASPTVKTTNEDEPAQATDVASNWHEDEAEDTELCEKNDWMNELSEKKTNIHFAAPPTSKHEQPSVVPDSWDSNETEYRSSPRSKSRVSSSEDSMWARSSQRYANFQKSPRFGHSFQSHQSGNRYQSSRFSNNNNYNNQKTRQYSSNQRSPSVNSPSSGSNRKIFQSKPTKDIYSTELKTGNASHSGEFSWDQSKAAERAEESWREFADKSQVLWEKKIDIDPKEIDTRPPSSSPNPQTPRQAQKFNTVAIPYNNNNNDSNNEWGTPSETTDKGQSSSWEVEEERPRSMRMPMNQIPIRQHFSGPKVNNPDDLDDDDDDDDNNTETATQLTEDLPTFVDTAYLADNPYTLYMHKCNMPEHLQMIAIPEKDYTVAITYYKASIENRPTLKALQLLIATDESADSYTIVIDQACLYPATLKDTKLGILLSNPDTKRLIWYGENLYSDMDKQLGLTMGTSQDVSSIIEKGNVSNFNDAVNYYLKDWKDYDQYREKQKARQGVQERKFSNSLWDEKNLRPAVLEYSAFSGLALYKLYEYTTRLN</sequence>
<dbReference type="EMBL" id="KV921863">
    <property type="protein sequence ID" value="ORE10694.1"/>
    <property type="molecule type" value="Genomic_DNA"/>
</dbReference>
<dbReference type="InterPro" id="IPR036397">
    <property type="entry name" value="RNaseH_sf"/>
</dbReference>
<gene>
    <name evidence="3" type="ORF">BCV72DRAFT_285534</name>
</gene>
<reference evidence="3" key="1">
    <citation type="journal article" date="2016" name="Proc. Natl. Acad. Sci. U.S.A.">
        <title>Lipid metabolic changes in an early divergent fungus govern the establishment of a mutualistic symbiosis with endobacteria.</title>
        <authorList>
            <person name="Lastovetsky O.A."/>
            <person name="Gaspar M.L."/>
            <person name="Mondo S.J."/>
            <person name="LaButti K.M."/>
            <person name="Sandor L."/>
            <person name="Grigoriev I.V."/>
            <person name="Henry S.A."/>
            <person name="Pawlowska T.E."/>
        </authorList>
    </citation>
    <scope>NUCLEOTIDE SEQUENCE [LARGE SCALE GENOMIC DNA]</scope>
    <source>
        <strain evidence="3">ATCC 52814</strain>
    </source>
</reference>
<protein>
    <recommendedName>
        <fullName evidence="2">3'-5' exonuclease domain-containing protein</fullName>
    </recommendedName>
</protein>
<dbReference type="GO" id="GO:0006139">
    <property type="term" value="P:nucleobase-containing compound metabolic process"/>
    <property type="evidence" value="ECO:0007669"/>
    <property type="project" value="InterPro"/>
</dbReference>
<dbReference type="OrthoDB" id="26838at2759"/>
<dbReference type="GO" id="GO:0003676">
    <property type="term" value="F:nucleic acid binding"/>
    <property type="evidence" value="ECO:0007669"/>
    <property type="project" value="InterPro"/>
</dbReference>
<evidence type="ECO:0000259" key="2">
    <source>
        <dbReference type="Pfam" id="PF01612"/>
    </source>
</evidence>
<dbReference type="SUPFAM" id="SSF53098">
    <property type="entry name" value="Ribonuclease H-like"/>
    <property type="match status" value="1"/>
</dbReference>
<dbReference type="PANTHER" id="PTHR43040">
    <property type="entry name" value="RIBONUCLEASE D"/>
    <property type="match status" value="1"/>
</dbReference>
<feature type="compositionally biased region" description="Basic and acidic residues" evidence="1">
    <location>
        <begin position="550"/>
        <end position="559"/>
    </location>
</feature>